<reference evidence="1 2" key="1">
    <citation type="submission" date="2024-03" db="EMBL/GenBank/DDBJ databases">
        <title>Two novel species of the genus Flavobacterium exhibiting potentially degradation of complex polysaccharides.</title>
        <authorList>
            <person name="Lian X."/>
        </authorList>
    </citation>
    <scope>NUCLEOTIDE SEQUENCE [LARGE SCALE GENOMIC DNA]</scope>
    <source>
        <strain evidence="2">j3</strain>
    </source>
</reference>
<gene>
    <name evidence="1" type="ORF">WFZ85_05750</name>
</gene>
<proteinExistence type="predicted"/>
<comment type="caution">
    <text evidence="1">The sequence shown here is derived from an EMBL/GenBank/DDBJ whole genome shotgun (WGS) entry which is preliminary data.</text>
</comment>
<name>A0ABU9N322_9FLAO</name>
<dbReference type="Pfam" id="PF05402">
    <property type="entry name" value="PqqD"/>
    <property type="match status" value="1"/>
</dbReference>
<dbReference type="EMBL" id="JBCGDO010000005">
    <property type="protein sequence ID" value="MEM0542109.1"/>
    <property type="molecule type" value="Genomic_DNA"/>
</dbReference>
<organism evidence="1 2">
    <name type="scientific">Flavobacterium aureirubrum</name>
    <dbReference type="NCBI Taxonomy" id="3133147"/>
    <lineage>
        <taxon>Bacteria</taxon>
        <taxon>Pseudomonadati</taxon>
        <taxon>Bacteroidota</taxon>
        <taxon>Flavobacteriia</taxon>
        <taxon>Flavobacteriales</taxon>
        <taxon>Flavobacteriaceae</taxon>
        <taxon>Flavobacterium</taxon>
    </lineage>
</organism>
<accession>A0ABU9N322</accession>
<keyword evidence="2" id="KW-1185">Reference proteome</keyword>
<dbReference type="InterPro" id="IPR008792">
    <property type="entry name" value="PQQD"/>
</dbReference>
<dbReference type="RefSeq" id="WP_342695333.1">
    <property type="nucleotide sequence ID" value="NZ_JBCGDO010000005.1"/>
</dbReference>
<dbReference type="Proteomes" id="UP001460072">
    <property type="component" value="Unassembled WGS sequence"/>
</dbReference>
<evidence type="ECO:0000313" key="2">
    <source>
        <dbReference type="Proteomes" id="UP001460072"/>
    </source>
</evidence>
<sequence length="79" mass="8937">MSILRNVAISESGFLFNPTTGDSFTLNDTAIHIVSLLKENKNKEEIISSIVDKFDVEKNTADKDYEDFVFSLKSYKLSN</sequence>
<dbReference type="InterPro" id="IPR041881">
    <property type="entry name" value="PqqD_sf"/>
</dbReference>
<evidence type="ECO:0000313" key="1">
    <source>
        <dbReference type="EMBL" id="MEM0542109.1"/>
    </source>
</evidence>
<protein>
    <submittedName>
        <fullName evidence="1">PqqD family protein</fullName>
    </submittedName>
</protein>
<dbReference type="Gene3D" id="1.10.10.1150">
    <property type="entry name" value="Coenzyme PQQ synthesis protein D (PqqD)"/>
    <property type="match status" value="1"/>
</dbReference>